<dbReference type="Pfam" id="PF07494">
    <property type="entry name" value="Reg_prop"/>
    <property type="match status" value="2"/>
</dbReference>
<name>A0A3D9L1B9_MARFU</name>
<dbReference type="InterPro" id="IPR011123">
    <property type="entry name" value="Y_Y_Y"/>
</dbReference>
<keyword evidence="2" id="KW-1133">Transmembrane helix</keyword>
<keyword evidence="5" id="KW-1185">Reference proteome</keyword>
<dbReference type="AlphaFoldDB" id="A0A3D9L1B9"/>
<feature type="transmembrane region" description="Helical" evidence="2">
    <location>
        <begin position="760"/>
        <end position="781"/>
    </location>
</feature>
<keyword evidence="2" id="KW-0812">Transmembrane</keyword>
<gene>
    <name evidence="4" type="ORF">C7460_113139</name>
</gene>
<dbReference type="Gene3D" id="2.60.40.10">
    <property type="entry name" value="Immunoglobulins"/>
    <property type="match status" value="1"/>
</dbReference>
<dbReference type="PANTHER" id="PTHR43547">
    <property type="entry name" value="TWO-COMPONENT HISTIDINE KINASE"/>
    <property type="match status" value="1"/>
</dbReference>
<comment type="caution">
    <text evidence="4">The sequence shown here is derived from an EMBL/GenBank/DDBJ whole genome shotgun (WGS) entry which is preliminary data.</text>
</comment>
<evidence type="ECO:0000256" key="2">
    <source>
        <dbReference type="SAM" id="Phobius"/>
    </source>
</evidence>
<feature type="domain" description="Two component regulator three Y" evidence="3">
    <location>
        <begin position="692"/>
        <end position="752"/>
    </location>
</feature>
<proteinExistence type="predicted"/>
<evidence type="ECO:0000256" key="1">
    <source>
        <dbReference type="ARBA" id="ARBA00022553"/>
    </source>
</evidence>
<evidence type="ECO:0000313" key="5">
    <source>
        <dbReference type="Proteomes" id="UP000256779"/>
    </source>
</evidence>
<feature type="transmembrane region" description="Helical" evidence="2">
    <location>
        <begin position="788"/>
        <end position="806"/>
    </location>
</feature>
<reference evidence="4 5" key="1">
    <citation type="submission" date="2018-07" db="EMBL/GenBank/DDBJ databases">
        <title>Genomic Encyclopedia of Type Strains, Phase IV (KMG-IV): sequencing the most valuable type-strain genomes for metagenomic binning, comparative biology and taxonomic classification.</title>
        <authorList>
            <person name="Goeker M."/>
        </authorList>
    </citation>
    <scope>NUCLEOTIDE SEQUENCE [LARGE SCALE GENOMIC DNA]</scope>
    <source>
        <strain evidence="4 5">DSM 4134</strain>
    </source>
</reference>
<dbReference type="InterPro" id="IPR013783">
    <property type="entry name" value="Ig-like_fold"/>
</dbReference>
<dbReference type="Gene3D" id="2.130.10.10">
    <property type="entry name" value="YVTN repeat-like/Quinoprotein amine dehydrogenase"/>
    <property type="match status" value="3"/>
</dbReference>
<dbReference type="GO" id="GO:0000155">
    <property type="term" value="F:phosphorelay sensor kinase activity"/>
    <property type="evidence" value="ECO:0007669"/>
    <property type="project" value="TreeGrafter"/>
</dbReference>
<evidence type="ECO:0000313" key="4">
    <source>
        <dbReference type="EMBL" id="RED97090.1"/>
    </source>
</evidence>
<dbReference type="EMBL" id="QREG01000013">
    <property type="protein sequence ID" value="RED97090.1"/>
    <property type="molecule type" value="Genomic_DNA"/>
</dbReference>
<sequence length="868" mass="99515">MTASNRYALIVFGWVLPFLLCAGPRDFTTLVYNSDRDFDGIFIYTVTQDSDGFLWVGSDDGLYRFDGEQMLNLNANDSTVDNLVTAAVAGPDGLYLGFFAGGIHRVRSGKIEPVLEASELPSRVNQIRLIGSDIWALTQNKGLVILQNGRKIKIPLKELEGVICRDFWVVRDELFVGTNEGLFRYGIQGDERLQFEGVVPGTINHDVNTLLQDDRLKDVLWVGTDEGLFYLERGVGWQSVAVLTDQIQVSALAKDQLNTLWVGSKNKGLVQIELEPRTRALQINSITRFNRSTGFESNQINELYVDRENEVWVGTFGHGLVQLNRAYFHHYELYNTIQLSGVHSMSRLRAEELLLGTDQGLVRVFSEPLKDSLIFERLAFSEGFSFHALLVTEDKIWAGTEKNGLYTIDLASRKMKPVRLLKDNPVENQLIRDIQQDRNGNIWVAAAANGVFELNESGEVLRHFNTKTGFYHNDIVTICPDRYGNVWFGSHATGLALLTKAGELKLLSRDEIFPSFDINTITQHLDGNVWIATQGAGLYEFDGEVFRQYTRKKGLLSNYCNSVMIDDIGQIWIGHRLGITLIQPEYDIIRTFNHPNELGETESELNSVCKDAKGNVYFGNPYGITKVNLPYFNFKIEELQTQVKSIRLFFEETDIYQFAANEELTEVIPSQLTFPHDQNHLTFDYIAIKLRNPQAVRYQFKLKGFDKHWSPVTNNTQATYTNLSPGEYTFMVRQSEHEGYWTDDYTSLKVEIRPPYWEMWWFYLLQISIILLLVYITYFLSARLRSEFAVRLMVYICIFIAFDYIHTELEPYLEEFSGETPIFQVAVNLLLALCLLPIEIRMTRYMKKRREQAALAADRKSQPDQQPE</sequence>
<evidence type="ECO:0000259" key="3">
    <source>
        <dbReference type="Pfam" id="PF07495"/>
    </source>
</evidence>
<dbReference type="SUPFAM" id="SSF63829">
    <property type="entry name" value="Calcium-dependent phosphotriesterase"/>
    <property type="match status" value="1"/>
</dbReference>
<organism evidence="4 5">
    <name type="scientific">Marinoscillum furvescens DSM 4134</name>
    <dbReference type="NCBI Taxonomy" id="1122208"/>
    <lineage>
        <taxon>Bacteria</taxon>
        <taxon>Pseudomonadati</taxon>
        <taxon>Bacteroidota</taxon>
        <taxon>Cytophagia</taxon>
        <taxon>Cytophagales</taxon>
        <taxon>Reichenbachiellaceae</taxon>
        <taxon>Marinoscillum</taxon>
    </lineage>
</organism>
<dbReference type="Pfam" id="PF07495">
    <property type="entry name" value="Y_Y_Y"/>
    <property type="match status" value="1"/>
</dbReference>
<feature type="transmembrane region" description="Helical" evidence="2">
    <location>
        <begin position="821"/>
        <end position="840"/>
    </location>
</feature>
<protein>
    <submittedName>
        <fullName evidence="4">Ligand-binding sensor domain-containing protein</fullName>
    </submittedName>
</protein>
<accession>A0A3D9L1B9</accession>
<dbReference type="InterPro" id="IPR015943">
    <property type="entry name" value="WD40/YVTN_repeat-like_dom_sf"/>
</dbReference>
<dbReference type="InterPro" id="IPR011110">
    <property type="entry name" value="Reg_prop"/>
</dbReference>
<dbReference type="Proteomes" id="UP000256779">
    <property type="component" value="Unassembled WGS sequence"/>
</dbReference>
<dbReference type="SUPFAM" id="SSF63825">
    <property type="entry name" value="YWTD domain"/>
    <property type="match status" value="1"/>
</dbReference>
<keyword evidence="2" id="KW-0472">Membrane</keyword>
<dbReference type="RefSeq" id="WP_115868828.1">
    <property type="nucleotide sequence ID" value="NZ_QREG01000013.1"/>
</dbReference>
<dbReference type="OrthoDB" id="9809670at2"/>
<dbReference type="PANTHER" id="PTHR43547:SF2">
    <property type="entry name" value="HYBRID SIGNAL TRANSDUCTION HISTIDINE KINASE C"/>
    <property type="match status" value="1"/>
</dbReference>
<keyword evidence="1" id="KW-0597">Phosphoprotein</keyword>